<organism evidence="8 11">
    <name type="scientific">Burkholderia ubonensis</name>
    <dbReference type="NCBI Taxonomy" id="101571"/>
    <lineage>
        <taxon>Bacteria</taxon>
        <taxon>Pseudomonadati</taxon>
        <taxon>Pseudomonadota</taxon>
        <taxon>Betaproteobacteria</taxon>
        <taxon>Burkholderiales</taxon>
        <taxon>Burkholderiaceae</taxon>
        <taxon>Burkholderia</taxon>
        <taxon>Burkholderia cepacia complex</taxon>
    </lineage>
</organism>
<dbReference type="SMART" id="SM00862">
    <property type="entry name" value="Trans_reg_C"/>
    <property type="match status" value="1"/>
</dbReference>
<reference evidence="9 12" key="2">
    <citation type="submission" date="2015-11" db="EMBL/GenBank/DDBJ databases">
        <authorList>
            <person name="Sahl J."/>
            <person name="Wagner D."/>
            <person name="Keim P."/>
        </authorList>
    </citation>
    <scope>NUCLEOTIDE SEQUENCE [LARGE SCALE GENOMIC DNA]</scope>
    <source>
        <strain evidence="9 12">MSMB1157</strain>
    </source>
</reference>
<keyword evidence="5" id="KW-0804">Transcription</keyword>
<feature type="DNA-binding region" description="OmpR/PhoB-type" evidence="6">
    <location>
        <begin position="151"/>
        <end position="252"/>
    </location>
</feature>
<gene>
    <name evidence="10" type="ORF">WK57_17230</name>
    <name evidence="9" type="ORF">WK57_17845</name>
    <name evidence="8" type="ORF">WL29_34855</name>
</gene>
<dbReference type="GO" id="GO:0000976">
    <property type="term" value="F:transcription cis-regulatory region binding"/>
    <property type="evidence" value="ECO:0007669"/>
    <property type="project" value="TreeGrafter"/>
</dbReference>
<accession>A0A125EHB9</accession>
<dbReference type="Gene3D" id="1.10.10.10">
    <property type="entry name" value="Winged helix-like DNA-binding domain superfamily/Winged helix DNA-binding domain"/>
    <property type="match status" value="1"/>
</dbReference>
<dbReference type="EMBL" id="LNJU01000003">
    <property type="protein sequence ID" value="KWZ58367.1"/>
    <property type="molecule type" value="Genomic_DNA"/>
</dbReference>
<evidence type="ECO:0000256" key="2">
    <source>
        <dbReference type="ARBA" id="ARBA00023012"/>
    </source>
</evidence>
<evidence type="ECO:0000256" key="3">
    <source>
        <dbReference type="ARBA" id="ARBA00023015"/>
    </source>
</evidence>
<dbReference type="GO" id="GO:0006355">
    <property type="term" value="P:regulation of DNA-templated transcription"/>
    <property type="evidence" value="ECO:0007669"/>
    <property type="project" value="InterPro"/>
</dbReference>
<dbReference type="Proteomes" id="UP000070119">
    <property type="component" value="Unassembled WGS sequence"/>
</dbReference>
<dbReference type="SUPFAM" id="SSF52172">
    <property type="entry name" value="CheY-like"/>
    <property type="match status" value="1"/>
</dbReference>
<dbReference type="EMBL" id="LPHD01000157">
    <property type="protein sequence ID" value="KWA77332.1"/>
    <property type="molecule type" value="Genomic_DNA"/>
</dbReference>
<dbReference type="AlphaFoldDB" id="A0A125EHB9"/>
<dbReference type="Pfam" id="PF00486">
    <property type="entry name" value="Trans_reg_C"/>
    <property type="match status" value="1"/>
</dbReference>
<dbReference type="CDD" id="cd00383">
    <property type="entry name" value="trans_reg_C"/>
    <property type="match status" value="1"/>
</dbReference>
<dbReference type="InterPro" id="IPR001867">
    <property type="entry name" value="OmpR/PhoB-type_DNA-bd"/>
</dbReference>
<sequence length="253" mass="28889">MLSVTDQPSQLDDTLMHQRVQPLASRLTILDAHVERAAMVKRFLTDALFSCQHYVSITEFERDQFHHTCDLIVLGDQIADMPCINALSQLRRSSGTQRVPVLMLGDPANHHPAIMIDSGADVFETWPVHAGILVARVYALLRRAYRIESSPICNAFGAYRFDERAQRIWIHNRLVKVAPKEFKLALLLFRHQSTILTVQTLSEWAWACPSMEEAQKHTVAVHISRIRRKLDLTGRHGYCLSFVPNHGYQLSKL</sequence>
<evidence type="ECO:0000313" key="11">
    <source>
        <dbReference type="Proteomes" id="UP000060630"/>
    </source>
</evidence>
<evidence type="ECO:0000256" key="4">
    <source>
        <dbReference type="ARBA" id="ARBA00023125"/>
    </source>
</evidence>
<evidence type="ECO:0000313" key="9">
    <source>
        <dbReference type="EMBL" id="KWZ58367.1"/>
    </source>
</evidence>
<dbReference type="GO" id="GO:0005829">
    <property type="term" value="C:cytosol"/>
    <property type="evidence" value="ECO:0007669"/>
    <property type="project" value="TreeGrafter"/>
</dbReference>
<dbReference type="PANTHER" id="PTHR48111:SF1">
    <property type="entry name" value="TWO-COMPONENT RESPONSE REGULATOR ORR33"/>
    <property type="match status" value="1"/>
</dbReference>
<evidence type="ECO:0000256" key="1">
    <source>
        <dbReference type="ARBA" id="ARBA00022553"/>
    </source>
</evidence>
<dbReference type="PANTHER" id="PTHR48111">
    <property type="entry name" value="REGULATOR OF RPOS"/>
    <property type="match status" value="1"/>
</dbReference>
<dbReference type="GO" id="GO:0032993">
    <property type="term" value="C:protein-DNA complex"/>
    <property type="evidence" value="ECO:0007669"/>
    <property type="project" value="TreeGrafter"/>
</dbReference>
<evidence type="ECO:0000313" key="10">
    <source>
        <dbReference type="EMBL" id="KWZ58806.1"/>
    </source>
</evidence>
<comment type="caution">
    <text evidence="8">The sequence shown here is derived from an EMBL/GenBank/DDBJ whole genome shotgun (WGS) entry which is preliminary data.</text>
</comment>
<keyword evidence="1" id="KW-0597">Phosphoprotein</keyword>
<proteinExistence type="predicted"/>
<protein>
    <recommendedName>
        <fullName evidence="7">OmpR/PhoB-type domain-containing protein</fullName>
    </recommendedName>
</protein>
<dbReference type="InterPro" id="IPR016032">
    <property type="entry name" value="Sig_transdc_resp-reg_C-effctor"/>
</dbReference>
<keyword evidence="4 6" id="KW-0238">DNA-binding</keyword>
<dbReference type="GO" id="GO:0000156">
    <property type="term" value="F:phosphorelay response regulator activity"/>
    <property type="evidence" value="ECO:0007669"/>
    <property type="project" value="TreeGrafter"/>
</dbReference>
<dbReference type="RefSeq" id="WP_060193091.1">
    <property type="nucleotide sequence ID" value="NZ_LNJU01000002.1"/>
</dbReference>
<dbReference type="SUPFAM" id="SSF46894">
    <property type="entry name" value="C-terminal effector domain of the bipartite response regulators"/>
    <property type="match status" value="1"/>
</dbReference>
<evidence type="ECO:0000313" key="8">
    <source>
        <dbReference type="EMBL" id="KWA77332.1"/>
    </source>
</evidence>
<dbReference type="Proteomes" id="UP000060630">
    <property type="component" value="Unassembled WGS sequence"/>
</dbReference>
<dbReference type="InterPro" id="IPR011006">
    <property type="entry name" value="CheY-like_superfamily"/>
</dbReference>
<dbReference type="InterPro" id="IPR039420">
    <property type="entry name" value="WalR-like"/>
</dbReference>
<evidence type="ECO:0000313" key="12">
    <source>
        <dbReference type="Proteomes" id="UP000070119"/>
    </source>
</evidence>
<evidence type="ECO:0000256" key="5">
    <source>
        <dbReference type="ARBA" id="ARBA00023163"/>
    </source>
</evidence>
<evidence type="ECO:0000256" key="6">
    <source>
        <dbReference type="PROSITE-ProRule" id="PRU01091"/>
    </source>
</evidence>
<dbReference type="PROSITE" id="PS51755">
    <property type="entry name" value="OMPR_PHOB"/>
    <property type="match status" value="1"/>
</dbReference>
<feature type="domain" description="OmpR/PhoB-type" evidence="7">
    <location>
        <begin position="151"/>
        <end position="252"/>
    </location>
</feature>
<dbReference type="Gene3D" id="3.40.50.2300">
    <property type="match status" value="1"/>
</dbReference>
<keyword evidence="3" id="KW-0805">Transcription regulation</keyword>
<evidence type="ECO:0000259" key="7">
    <source>
        <dbReference type="PROSITE" id="PS51755"/>
    </source>
</evidence>
<reference evidence="8 11" key="1">
    <citation type="submission" date="2015-11" db="EMBL/GenBank/DDBJ databases">
        <title>Expanding the genomic diversity of Burkholderia species for the development of highly accurate diagnostics.</title>
        <authorList>
            <person name="Sahl J."/>
            <person name="Keim P."/>
            <person name="Wagner D."/>
        </authorList>
    </citation>
    <scope>NUCLEOTIDE SEQUENCE [LARGE SCALE GENOMIC DNA]</scope>
    <source>
        <strain evidence="8 11">MSMB2087WGS</strain>
    </source>
</reference>
<dbReference type="EMBL" id="LNJU01000002">
    <property type="protein sequence ID" value="KWZ58806.1"/>
    <property type="molecule type" value="Genomic_DNA"/>
</dbReference>
<keyword evidence="2" id="KW-0902">Two-component regulatory system</keyword>
<name>A0A125EHB9_9BURK</name>
<dbReference type="InterPro" id="IPR036388">
    <property type="entry name" value="WH-like_DNA-bd_sf"/>
</dbReference>